<dbReference type="AlphaFoldDB" id="A0A2A2JSH8"/>
<dbReference type="InterPro" id="IPR036341">
    <property type="entry name" value="Her-1_sf"/>
</dbReference>
<evidence type="ECO:0000313" key="3">
    <source>
        <dbReference type="Proteomes" id="UP000218231"/>
    </source>
</evidence>
<keyword evidence="1" id="KW-0812">Transmembrane</keyword>
<keyword evidence="1" id="KW-1133">Transmembrane helix</keyword>
<dbReference type="SUPFAM" id="SSF110014">
    <property type="entry name" value="Her-1"/>
    <property type="match status" value="1"/>
</dbReference>
<comment type="caution">
    <text evidence="2">The sequence shown here is derived from an EMBL/GenBank/DDBJ whole genome shotgun (WGS) entry which is preliminary data.</text>
</comment>
<dbReference type="Gene3D" id="1.10.150.370">
    <property type="entry name" value="Caenorhabditis elegans Her-1, C-terminal domain"/>
    <property type="match status" value="1"/>
</dbReference>
<dbReference type="Pfam" id="PF09232">
    <property type="entry name" value="Caenor_Her-1"/>
    <property type="match status" value="1"/>
</dbReference>
<accession>A0A2A2JSH8</accession>
<keyword evidence="3" id="KW-1185">Reference proteome</keyword>
<protein>
    <submittedName>
        <fullName evidence="2">Uncharacterized protein</fullName>
    </submittedName>
</protein>
<organism evidence="2 3">
    <name type="scientific">Diploscapter pachys</name>
    <dbReference type="NCBI Taxonomy" id="2018661"/>
    <lineage>
        <taxon>Eukaryota</taxon>
        <taxon>Metazoa</taxon>
        <taxon>Ecdysozoa</taxon>
        <taxon>Nematoda</taxon>
        <taxon>Chromadorea</taxon>
        <taxon>Rhabditida</taxon>
        <taxon>Rhabditina</taxon>
        <taxon>Rhabditomorpha</taxon>
        <taxon>Rhabditoidea</taxon>
        <taxon>Rhabditidae</taxon>
        <taxon>Diploscapter</taxon>
    </lineage>
</organism>
<dbReference type="Proteomes" id="UP000218231">
    <property type="component" value="Unassembled WGS sequence"/>
</dbReference>
<dbReference type="EMBL" id="LIAE01010252">
    <property type="protein sequence ID" value="PAV64623.1"/>
    <property type="molecule type" value="Genomic_DNA"/>
</dbReference>
<sequence length="291" mass="34106">MGWKNEDGNRNGSCSFIAPFFPFQSGFCDYKPRPSTIDSRIWIRSSEEERCECPRIMTLFGSFLSILLFSTIVILVKSDAEYEIKPRRLSDEAFENAVETCCHNRHEKCCRRVLKEQTCLRCQTSDYDRKSWMSFKIKPYMSREEIISTLTCLARLFHGDDDIHHISPDDIHCCHVFNYTIEGDYTNAMNSRNVDRCQEIILNPSYSAEEKSKILHTFTEDRPRIHGCWHRCVNRRRQGFAVGFDPEDNYKHYRCYCSIKDQARNGDLSQYLPAAYGMGKGKCVYDWSKSY</sequence>
<proteinExistence type="predicted"/>
<dbReference type="InterPro" id="IPR043108">
    <property type="entry name" value="Her-1_C"/>
</dbReference>
<feature type="transmembrane region" description="Helical" evidence="1">
    <location>
        <begin position="56"/>
        <end position="76"/>
    </location>
</feature>
<dbReference type="InterPro" id="IPR015313">
    <property type="entry name" value="Her-1"/>
</dbReference>
<gene>
    <name evidence="2" type="ORF">WR25_01696</name>
</gene>
<evidence type="ECO:0000313" key="2">
    <source>
        <dbReference type="EMBL" id="PAV64623.1"/>
    </source>
</evidence>
<reference evidence="2 3" key="1">
    <citation type="journal article" date="2017" name="Curr. Biol.">
        <title>Genome architecture and evolution of a unichromosomal asexual nematode.</title>
        <authorList>
            <person name="Fradin H."/>
            <person name="Zegar C."/>
            <person name="Gutwein M."/>
            <person name="Lucas J."/>
            <person name="Kovtun M."/>
            <person name="Corcoran D."/>
            <person name="Baugh L.R."/>
            <person name="Kiontke K."/>
            <person name="Gunsalus K."/>
            <person name="Fitch D.H."/>
            <person name="Piano F."/>
        </authorList>
    </citation>
    <scope>NUCLEOTIDE SEQUENCE [LARGE SCALE GENOMIC DNA]</scope>
    <source>
        <strain evidence="2">PF1309</strain>
    </source>
</reference>
<keyword evidence="1" id="KW-0472">Membrane</keyword>
<name>A0A2A2JSH8_9BILA</name>
<evidence type="ECO:0000256" key="1">
    <source>
        <dbReference type="SAM" id="Phobius"/>
    </source>
</evidence>